<dbReference type="GO" id="GO:0016301">
    <property type="term" value="F:kinase activity"/>
    <property type="evidence" value="ECO:0007669"/>
    <property type="project" value="UniProtKB-KW"/>
</dbReference>
<dbReference type="InterPro" id="IPR053931">
    <property type="entry name" value="RapZ_C"/>
</dbReference>
<protein>
    <submittedName>
        <fullName evidence="3">Predicted P-loop-containing kinase</fullName>
    </submittedName>
</protein>
<reference evidence="3 4" key="1">
    <citation type="submission" date="2015-09" db="EMBL/GenBank/DDBJ databases">
        <authorList>
            <consortium name="Pathogen Informatics"/>
        </authorList>
    </citation>
    <scope>NUCLEOTIDE SEQUENCE [LARGE SCALE GENOMIC DNA]</scope>
    <source>
        <strain evidence="3 4">2789STDY5834945</strain>
    </source>
</reference>
<dbReference type="PANTHER" id="PTHR30448">
    <property type="entry name" value="RNASE ADAPTER PROTEIN RAPZ"/>
    <property type="match status" value="1"/>
</dbReference>
<dbReference type="Gene3D" id="3.30.200.20">
    <property type="entry name" value="Phosphorylase Kinase, domain 1"/>
    <property type="match status" value="1"/>
</dbReference>
<dbReference type="EMBL" id="CZBI01000006">
    <property type="protein sequence ID" value="CUQ38843.1"/>
    <property type="molecule type" value="Genomic_DNA"/>
</dbReference>
<dbReference type="GO" id="GO:0005524">
    <property type="term" value="F:ATP binding"/>
    <property type="evidence" value="ECO:0007669"/>
    <property type="project" value="InterPro"/>
</dbReference>
<proteinExistence type="predicted"/>
<dbReference type="Proteomes" id="UP000095541">
    <property type="component" value="Unassembled WGS sequence"/>
</dbReference>
<sequence>MSKDDINLSIIFIFARKCTTMITEELQKLYQEYTGVPAENITELPSSGSNRRYFRLTGVKTLIGVCGTSVEENDAFLYMAAHFRKSGLPVPEVHIVSEDKSYYLQEDLGDTLLFHAIEKGRATSVFSEEEKELLRKTVRLLPAIQFAGADGFDFSRCYPQPEFNQRSILWDLNYFKYCFLKATGMEFQEDKLEDDFQKMSDVLLRSSSATFMYRDFQSRNVMIKDGEPWFIDFQGGRKGPFYYDVASFLWQAKAKYPDSLRQELLKEYIDALRKYQPIDEPYFYSQLRHFVLFRTLQVLGAYGFRGYFEKKPHFIQSVPFAIQNLRDLLKEAYPEYPYLCNVLRELTELKQFTDDLKKRQLTVKVMSFAYKKGIPDDPTGNGGGYVFDCRAVNNPGKYERYKPFTGLDEPVISFLEEDGEILRFLDSVYALVDASVKRYMERGFSHLSVCFGCTGGQHRSVYSAQHLAEHLNRKFGVKVELVHREQNIERTFEATV</sequence>
<dbReference type="PANTHER" id="PTHR30448:SF0">
    <property type="entry name" value="RNASE ADAPTER PROTEIN RAPZ"/>
    <property type="match status" value="1"/>
</dbReference>
<evidence type="ECO:0000259" key="2">
    <source>
        <dbReference type="Pfam" id="PF22740"/>
    </source>
</evidence>
<dbReference type="InterPro" id="IPR011009">
    <property type="entry name" value="Kinase-like_dom_sf"/>
</dbReference>
<keyword evidence="3" id="KW-0808">Transferase</keyword>
<feature type="domain" description="Aminoglycoside phosphotransferase" evidence="1">
    <location>
        <begin position="41"/>
        <end position="277"/>
    </location>
</feature>
<accession>A0A174VVJ4</accession>
<dbReference type="Pfam" id="PF01636">
    <property type="entry name" value="APH"/>
    <property type="match status" value="1"/>
</dbReference>
<organism evidence="3 4">
    <name type="scientific">Bacteroides thetaiotaomicron</name>
    <dbReference type="NCBI Taxonomy" id="818"/>
    <lineage>
        <taxon>Bacteria</taxon>
        <taxon>Pseudomonadati</taxon>
        <taxon>Bacteroidota</taxon>
        <taxon>Bacteroidia</taxon>
        <taxon>Bacteroidales</taxon>
        <taxon>Bacteroidaceae</taxon>
        <taxon>Bacteroides</taxon>
    </lineage>
</organism>
<evidence type="ECO:0000259" key="1">
    <source>
        <dbReference type="Pfam" id="PF01636"/>
    </source>
</evidence>
<dbReference type="InterPro" id="IPR002575">
    <property type="entry name" value="Aminoglycoside_PTrfase"/>
</dbReference>
<dbReference type="Gene3D" id="3.90.1200.10">
    <property type="match status" value="1"/>
</dbReference>
<feature type="domain" description="RapZ C-terminal" evidence="2">
    <location>
        <begin position="362"/>
        <end position="486"/>
    </location>
</feature>
<dbReference type="InterPro" id="IPR005337">
    <property type="entry name" value="RapZ-like"/>
</dbReference>
<name>A0A174VVJ4_BACT4</name>
<gene>
    <name evidence="3" type="primary">yhbJ</name>
    <name evidence="3" type="ORF">ERS852557_04088</name>
</gene>
<evidence type="ECO:0000313" key="4">
    <source>
        <dbReference type="Proteomes" id="UP000095541"/>
    </source>
</evidence>
<evidence type="ECO:0000313" key="3">
    <source>
        <dbReference type="EMBL" id="CUQ38843.1"/>
    </source>
</evidence>
<dbReference type="SUPFAM" id="SSF56112">
    <property type="entry name" value="Protein kinase-like (PK-like)"/>
    <property type="match status" value="1"/>
</dbReference>
<dbReference type="Pfam" id="PF22740">
    <property type="entry name" value="PapZ_C"/>
    <property type="match status" value="1"/>
</dbReference>
<dbReference type="AlphaFoldDB" id="A0A174VVJ4"/>
<keyword evidence="3" id="KW-0418">Kinase</keyword>